<dbReference type="GeneID" id="55989326"/>
<dbReference type="Proteomes" id="UP000509510">
    <property type="component" value="Chromosome I"/>
</dbReference>
<dbReference type="PANTHER" id="PTHR38111">
    <property type="entry name" value="ZN(2)-C6 FUNGAL-TYPE DOMAIN-CONTAINING PROTEIN-RELATED"/>
    <property type="match status" value="1"/>
</dbReference>
<keyword evidence="1" id="KW-1133">Transmembrane helix</keyword>
<accession>A0A7H8QLC9</accession>
<name>A0A7H8QLC9_TALRU</name>
<keyword evidence="3" id="KW-1185">Reference proteome</keyword>
<keyword evidence="1" id="KW-0812">Transmembrane</keyword>
<dbReference type="InterPro" id="IPR053178">
    <property type="entry name" value="Osmoadaptation_assoc"/>
</dbReference>
<evidence type="ECO:0000313" key="2">
    <source>
        <dbReference type="EMBL" id="QKX54727.1"/>
    </source>
</evidence>
<evidence type="ECO:0000313" key="3">
    <source>
        <dbReference type="Proteomes" id="UP000509510"/>
    </source>
</evidence>
<feature type="transmembrane region" description="Helical" evidence="1">
    <location>
        <begin position="321"/>
        <end position="346"/>
    </location>
</feature>
<organism evidence="2 3">
    <name type="scientific">Talaromyces rugulosus</name>
    <name type="common">Penicillium rugulosum</name>
    <dbReference type="NCBI Taxonomy" id="121627"/>
    <lineage>
        <taxon>Eukaryota</taxon>
        <taxon>Fungi</taxon>
        <taxon>Dikarya</taxon>
        <taxon>Ascomycota</taxon>
        <taxon>Pezizomycotina</taxon>
        <taxon>Eurotiomycetes</taxon>
        <taxon>Eurotiomycetidae</taxon>
        <taxon>Eurotiales</taxon>
        <taxon>Trichocomaceae</taxon>
        <taxon>Talaromyces</taxon>
        <taxon>Talaromyces sect. Islandici</taxon>
    </lineage>
</organism>
<dbReference type="OrthoDB" id="3525185at2759"/>
<dbReference type="PANTHER" id="PTHR38111:SF11">
    <property type="entry name" value="TRANSCRIPTION FACTOR DOMAIN-CONTAINING PROTEIN-RELATED"/>
    <property type="match status" value="1"/>
</dbReference>
<dbReference type="RefSeq" id="XP_035340906.1">
    <property type="nucleotide sequence ID" value="XM_035485013.1"/>
</dbReference>
<protein>
    <recommendedName>
        <fullName evidence="4">Transcription factor domain-containing protein</fullName>
    </recommendedName>
</protein>
<reference evidence="3" key="1">
    <citation type="submission" date="2020-06" db="EMBL/GenBank/DDBJ databases">
        <title>A chromosome-scale genome assembly of Talaromyces rugulosus W13939.</title>
        <authorList>
            <person name="Wang B."/>
            <person name="Guo L."/>
            <person name="Ye K."/>
            <person name="Wang L."/>
        </authorList>
    </citation>
    <scope>NUCLEOTIDE SEQUENCE [LARGE SCALE GENOMIC DNA]</scope>
    <source>
        <strain evidence="3">W13939</strain>
    </source>
</reference>
<proteinExistence type="predicted"/>
<evidence type="ECO:0000256" key="1">
    <source>
        <dbReference type="SAM" id="Phobius"/>
    </source>
</evidence>
<dbReference type="EMBL" id="CP055898">
    <property type="protein sequence ID" value="QKX54727.1"/>
    <property type="molecule type" value="Genomic_DNA"/>
</dbReference>
<gene>
    <name evidence="2" type="ORF">TRUGW13939_01816</name>
</gene>
<keyword evidence="1" id="KW-0472">Membrane</keyword>
<dbReference type="KEGG" id="trg:TRUGW13939_01816"/>
<evidence type="ECO:0008006" key="4">
    <source>
        <dbReference type="Google" id="ProtNLM"/>
    </source>
</evidence>
<dbReference type="AlphaFoldDB" id="A0A7H8QLC9"/>
<sequence>MRSAHETNVLGLFWNSYFPNGKKLPAGNAISTLGGLMHLVQDIYTADDLLRKTIIAFSLSAIGMREDPSGWMREEGRRLYGDALRGAVVMLQSPRRRQEDGFLIAIRLFSLYEAVIGDSDEQSFTWMTHCSGDAAIVKDRGPLAFRLGSSHRLFADGRLHLIMTALQERKKSFLSDPAWKMLPWSHMQKTPKDILLDILVDVPTLFEAIDIMSHCKDPNQKADYQERLYMEYVFLEKRLTHWAREFASVLITHENNALVEDVIMPQILAAAHVSTLYWVTCIIVYGLVGKVLMAGYGEEPFKGIYVDPGIFCQDILRITPLFLHFSTGIFRVHLATPALSVVMIYLGSLPSGEMEKEKAMLAGYLRDPSCSSMRKFLASMNPEESTKL</sequence>